<dbReference type="GO" id="GO:0035435">
    <property type="term" value="P:phosphate ion transmembrane transport"/>
    <property type="evidence" value="ECO:0007669"/>
    <property type="project" value="InterPro"/>
</dbReference>
<dbReference type="SUPFAM" id="SSF161098">
    <property type="entry name" value="MetI-like"/>
    <property type="match status" value="1"/>
</dbReference>
<feature type="transmembrane region" description="Helical" evidence="8">
    <location>
        <begin position="284"/>
        <end position="305"/>
    </location>
</feature>
<dbReference type="InterPro" id="IPR024573">
    <property type="entry name" value="DUF3333"/>
</dbReference>
<feature type="transmembrane region" description="Helical" evidence="8">
    <location>
        <begin position="124"/>
        <end position="149"/>
    </location>
</feature>
<keyword evidence="3" id="KW-0813">Transport</keyword>
<gene>
    <name evidence="10" type="primary">pstA</name>
    <name evidence="10" type="ORF">KME07_17160</name>
</gene>
<dbReference type="PANTHER" id="PTHR43470">
    <property type="entry name" value="PHOSPHATE TRANSPORT SYSTEM PERMEASE PROTEIN PSTA-RELATED"/>
    <property type="match status" value="1"/>
</dbReference>
<keyword evidence="7 8" id="KW-0472">Membrane</keyword>
<dbReference type="EMBL" id="JAHHHV010000074">
    <property type="protein sequence ID" value="MBW4467157.1"/>
    <property type="molecule type" value="Genomic_DNA"/>
</dbReference>
<evidence type="ECO:0000256" key="8">
    <source>
        <dbReference type="RuleBase" id="RU363043"/>
    </source>
</evidence>
<accession>A0A951PD02</accession>
<feature type="transmembrane region" description="Helical" evidence="8">
    <location>
        <begin position="35"/>
        <end position="63"/>
    </location>
</feature>
<feature type="transmembrane region" description="Helical" evidence="8">
    <location>
        <begin position="161"/>
        <end position="180"/>
    </location>
</feature>
<feature type="domain" description="ABC transmembrane type-1" evidence="9">
    <location>
        <begin position="87"/>
        <end position="301"/>
    </location>
</feature>
<dbReference type="AlphaFoldDB" id="A0A951PD02"/>
<dbReference type="Proteomes" id="UP000707356">
    <property type="component" value="Unassembled WGS sequence"/>
</dbReference>
<dbReference type="InterPro" id="IPR035906">
    <property type="entry name" value="MetI-like_sf"/>
</dbReference>
<dbReference type="NCBIfam" id="TIGR00974">
    <property type="entry name" value="3a0107s02c"/>
    <property type="match status" value="1"/>
</dbReference>
<dbReference type="GO" id="GO:0005315">
    <property type="term" value="F:phosphate transmembrane transporter activity"/>
    <property type="evidence" value="ECO:0007669"/>
    <property type="project" value="InterPro"/>
</dbReference>
<keyword evidence="6 8" id="KW-1133">Transmembrane helix</keyword>
<sequence length="315" mass="34201">MTQIDQVDQSTPASPSRFQANLAQRYRADQIFQTAALLSVLIALFVLIMLLGDVFITGFPRFIQDFPSFLLSYPSRRAAQAGILSPLVGTIWLLILTGLFAIPTGVGAGIFLEEFAANTRLARLIEINIGNLAAVPSIIYGLLALQVFVRWMEPITGGRSVLAGGLTLALLILPIIIVATREALRSVPNSIRQAGFAVGTTRWQVVRDHVLPIALPGILTGTILALSRAIGETAPLITIGALTFIAFLPPLSPIIEGLRSPFTALPIQTYNWISRPQPEFQNNAAAAIVMLLIVLLLMNATAIYLRNRTQKIRND</sequence>
<dbReference type="PANTHER" id="PTHR43470:SF5">
    <property type="entry name" value="PHOSPHATE TRANSPORT SYSTEM PERMEASE PROTEIN PSTA"/>
    <property type="match status" value="1"/>
</dbReference>
<dbReference type="GO" id="GO:0005886">
    <property type="term" value="C:plasma membrane"/>
    <property type="evidence" value="ECO:0007669"/>
    <property type="project" value="UniProtKB-SubCell"/>
</dbReference>
<reference evidence="10" key="1">
    <citation type="submission" date="2021-05" db="EMBL/GenBank/DDBJ databases">
        <authorList>
            <person name="Pietrasiak N."/>
            <person name="Ward R."/>
            <person name="Stajich J.E."/>
            <person name="Kurbessoian T."/>
        </authorList>
    </citation>
    <scope>NUCLEOTIDE SEQUENCE</scope>
    <source>
        <strain evidence="10">GSE-TBD4-15B</strain>
    </source>
</reference>
<reference evidence="10" key="2">
    <citation type="journal article" date="2022" name="Microbiol. Resour. Announc.">
        <title>Metagenome Sequencing to Explore Phylogenomics of Terrestrial Cyanobacteria.</title>
        <authorList>
            <person name="Ward R.D."/>
            <person name="Stajich J.E."/>
            <person name="Johansen J.R."/>
            <person name="Huntemann M."/>
            <person name="Clum A."/>
            <person name="Foster B."/>
            <person name="Foster B."/>
            <person name="Roux S."/>
            <person name="Palaniappan K."/>
            <person name="Varghese N."/>
            <person name="Mukherjee S."/>
            <person name="Reddy T.B.K."/>
            <person name="Daum C."/>
            <person name="Copeland A."/>
            <person name="Chen I.A."/>
            <person name="Ivanova N.N."/>
            <person name="Kyrpides N.C."/>
            <person name="Shapiro N."/>
            <person name="Eloe-Fadrosh E.A."/>
            <person name="Pietrasiak N."/>
        </authorList>
    </citation>
    <scope>NUCLEOTIDE SEQUENCE</scope>
    <source>
        <strain evidence="10">GSE-TBD4-15B</strain>
    </source>
</reference>
<dbReference type="Pfam" id="PF11812">
    <property type="entry name" value="DUF3333"/>
    <property type="match status" value="1"/>
</dbReference>
<evidence type="ECO:0000313" key="11">
    <source>
        <dbReference type="Proteomes" id="UP000707356"/>
    </source>
</evidence>
<name>A0A951PD02_9CYAN</name>
<evidence type="ECO:0000256" key="6">
    <source>
        <dbReference type="ARBA" id="ARBA00022989"/>
    </source>
</evidence>
<comment type="subcellular location">
    <subcellularLocation>
        <location evidence="1 8">Cell membrane</location>
        <topology evidence="1 8">Multi-pass membrane protein</topology>
    </subcellularLocation>
</comment>
<organism evidence="10 11">
    <name type="scientific">Pegethrix bostrychoides GSE-TBD4-15B</name>
    <dbReference type="NCBI Taxonomy" id="2839662"/>
    <lineage>
        <taxon>Bacteria</taxon>
        <taxon>Bacillati</taxon>
        <taxon>Cyanobacteriota</taxon>
        <taxon>Cyanophyceae</taxon>
        <taxon>Oculatellales</taxon>
        <taxon>Oculatellaceae</taxon>
        <taxon>Pegethrix</taxon>
    </lineage>
</organism>
<comment type="similarity">
    <text evidence="2 8">Belongs to the binding-protein-dependent transport system permease family. CysTW subfamily.</text>
</comment>
<dbReference type="Gene3D" id="1.10.3720.10">
    <property type="entry name" value="MetI-like"/>
    <property type="match status" value="1"/>
</dbReference>
<dbReference type="PROSITE" id="PS50928">
    <property type="entry name" value="ABC_TM1"/>
    <property type="match status" value="1"/>
</dbReference>
<feature type="transmembrane region" description="Helical" evidence="8">
    <location>
        <begin position="236"/>
        <end position="255"/>
    </location>
</feature>
<evidence type="ECO:0000256" key="2">
    <source>
        <dbReference type="ARBA" id="ARBA00007069"/>
    </source>
</evidence>
<dbReference type="InterPro" id="IPR005672">
    <property type="entry name" value="Phosphate_PstA"/>
</dbReference>
<dbReference type="CDD" id="cd06261">
    <property type="entry name" value="TM_PBP2"/>
    <property type="match status" value="1"/>
</dbReference>
<dbReference type="InterPro" id="IPR000515">
    <property type="entry name" value="MetI-like"/>
</dbReference>
<evidence type="ECO:0000313" key="10">
    <source>
        <dbReference type="EMBL" id="MBW4467157.1"/>
    </source>
</evidence>
<keyword evidence="5 8" id="KW-0812">Transmembrane</keyword>
<protein>
    <recommendedName>
        <fullName evidence="8">Phosphate transport system permease protein PstA</fullName>
    </recommendedName>
</protein>
<evidence type="ECO:0000256" key="7">
    <source>
        <dbReference type="ARBA" id="ARBA00023136"/>
    </source>
</evidence>
<evidence type="ECO:0000256" key="4">
    <source>
        <dbReference type="ARBA" id="ARBA00022475"/>
    </source>
</evidence>
<dbReference type="Pfam" id="PF00528">
    <property type="entry name" value="BPD_transp_1"/>
    <property type="match status" value="1"/>
</dbReference>
<feature type="transmembrane region" description="Helical" evidence="8">
    <location>
        <begin position="83"/>
        <end position="112"/>
    </location>
</feature>
<evidence type="ECO:0000256" key="1">
    <source>
        <dbReference type="ARBA" id="ARBA00004651"/>
    </source>
</evidence>
<comment type="caution">
    <text evidence="10">The sequence shown here is derived from an EMBL/GenBank/DDBJ whole genome shotgun (WGS) entry which is preliminary data.</text>
</comment>
<evidence type="ECO:0000259" key="9">
    <source>
        <dbReference type="PROSITE" id="PS50928"/>
    </source>
</evidence>
<proteinExistence type="inferred from homology"/>
<evidence type="ECO:0000256" key="5">
    <source>
        <dbReference type="ARBA" id="ARBA00022692"/>
    </source>
</evidence>
<keyword evidence="4 8" id="KW-1003">Cell membrane</keyword>
<evidence type="ECO:0000256" key="3">
    <source>
        <dbReference type="ARBA" id="ARBA00022448"/>
    </source>
</evidence>